<keyword evidence="2" id="KW-1185">Reference proteome</keyword>
<organism evidence="1 2">
    <name type="scientific">Paraburkholderia humisilvae</name>
    <dbReference type="NCBI Taxonomy" id="627669"/>
    <lineage>
        <taxon>Bacteria</taxon>
        <taxon>Pseudomonadati</taxon>
        <taxon>Pseudomonadota</taxon>
        <taxon>Betaproteobacteria</taxon>
        <taxon>Burkholderiales</taxon>
        <taxon>Burkholderiaceae</taxon>
        <taxon>Paraburkholderia</taxon>
    </lineage>
</organism>
<name>A0A6J5FC33_9BURK</name>
<reference evidence="1 2" key="1">
    <citation type="submission" date="2020-04" db="EMBL/GenBank/DDBJ databases">
        <authorList>
            <person name="De Canck E."/>
        </authorList>
    </citation>
    <scope>NUCLEOTIDE SEQUENCE [LARGE SCALE GENOMIC DNA]</scope>
    <source>
        <strain evidence="1 2">LMG 29542</strain>
    </source>
</reference>
<accession>A0A6J5FC33</accession>
<proteinExistence type="predicted"/>
<evidence type="ECO:0000313" key="1">
    <source>
        <dbReference type="EMBL" id="CAB3775341.1"/>
    </source>
</evidence>
<evidence type="ECO:0000313" key="2">
    <source>
        <dbReference type="Proteomes" id="UP000494363"/>
    </source>
</evidence>
<dbReference type="Proteomes" id="UP000494363">
    <property type="component" value="Unassembled WGS sequence"/>
</dbReference>
<sequence>MPVSTSFIVSGFLPAAIALRESQSAVARMPPRLSDGWPHSAASQVSLKSSQRIIAPILNAACTGSSWNGVPGTFAPLGTIVPGTIGPISLVQAG</sequence>
<gene>
    <name evidence="1" type="ORF">LMG29542_08723</name>
</gene>
<dbReference type="EMBL" id="CADIKH010000437">
    <property type="protein sequence ID" value="CAB3775341.1"/>
    <property type="molecule type" value="Genomic_DNA"/>
</dbReference>
<dbReference type="AlphaFoldDB" id="A0A6J5FC33"/>
<protein>
    <submittedName>
        <fullName evidence="1">Uncharacterized protein</fullName>
    </submittedName>
</protein>